<dbReference type="Proteomes" id="UP000001396">
    <property type="component" value="Unassembled WGS sequence"/>
</dbReference>
<evidence type="ECO:0000256" key="1">
    <source>
        <dbReference type="SAM" id="MobiDB-lite"/>
    </source>
</evidence>
<feature type="compositionally biased region" description="Polar residues" evidence="1">
    <location>
        <begin position="282"/>
        <end position="299"/>
    </location>
</feature>
<organism evidence="2 3">
    <name type="scientific">Heterostelium pallidum (strain ATCC 26659 / Pp 5 / PN500)</name>
    <name type="common">Cellular slime mold</name>
    <name type="synonym">Polysphondylium pallidum</name>
    <dbReference type="NCBI Taxonomy" id="670386"/>
    <lineage>
        <taxon>Eukaryota</taxon>
        <taxon>Amoebozoa</taxon>
        <taxon>Evosea</taxon>
        <taxon>Eumycetozoa</taxon>
        <taxon>Dictyostelia</taxon>
        <taxon>Acytosteliales</taxon>
        <taxon>Acytosteliaceae</taxon>
        <taxon>Heterostelium</taxon>
    </lineage>
</organism>
<feature type="compositionally biased region" description="Low complexity" evidence="1">
    <location>
        <begin position="1"/>
        <end position="32"/>
    </location>
</feature>
<feature type="region of interest" description="Disordered" evidence="1">
    <location>
        <begin position="1"/>
        <end position="113"/>
    </location>
</feature>
<dbReference type="PANTHER" id="PTHR20916:SF18">
    <property type="entry name" value="IPT_TIG DOMAIN-CONTAINING PROTEIN"/>
    <property type="match status" value="1"/>
</dbReference>
<dbReference type="InterPro" id="IPR016024">
    <property type="entry name" value="ARM-type_fold"/>
</dbReference>
<evidence type="ECO:0000313" key="3">
    <source>
        <dbReference type="Proteomes" id="UP000001396"/>
    </source>
</evidence>
<accession>D3BL44</accession>
<dbReference type="OMA" id="GHYKINT"/>
<gene>
    <name evidence="2" type="ORF">PPL_09276</name>
</gene>
<dbReference type="InParanoid" id="D3BL44"/>
<name>D3BL44_HETP5</name>
<sequence>MDIKNIGGSSSGEQQENISNNSNNNNSNNNSSEYREVTSQDGSVRLTSRVDDVMMDLLGDDMPKRKSPMSSQEEFSGGSQGEHKSFLSRKKQKPAATPPLPSKPAAKKKSSKISLDQLLQEKSQVRKEVDPKFAFEELMSQQTAKKQSIEKDVDLHSIEIEKLKKQPNLKDEYTQLLKKESYATLKIYIQNGLDCIVENFGVEKLPKYLIDILLSYVYFEKDELTVYKSYMILIQIISKLKETKINNYNGNNNNNSIPVTTTTTTTTTADSTATTPTTTNDSEANVITNGNGNANGEVHTATTSTATADNSNSNGNGNGNNISNSNNSNNSLLLTFNDFINLFELYKIQTNQTYKAPSIILSNETPSPMSLQSSSPFPFINLYYVLNLLKVLANENVFTFEETKHWILFVILLMMDPNYIRTKDGNDDQSNNKLKSTIFKTVLLLGPLLQTLLQSFFSHLANESQETVHKQVYTLFNDIWSSIDESVRLTLCTKVSYLLPPTPLNGIDLQRTFALFSISNILKMNNIETIIIQPSIVEELVKILKPFIAQIKDETIDILMMLNMVALTDICCNDRKELNQQKKNDKKFPFEKLIRTWASKIKEPKDFDFNKTRIKDGLILIQSKLASLILDQSSSSIMDFFKPVVKAENDVQQPIDSIVDGNEQQQQQQNNQNN</sequence>
<dbReference type="PANTHER" id="PTHR20916">
    <property type="entry name" value="CYSTEINE AND GLYCINE-RICH PROTEIN 2 BINDING PROTEIN"/>
    <property type="match status" value="1"/>
</dbReference>
<comment type="caution">
    <text evidence="2">The sequence shown here is derived from an EMBL/GenBank/DDBJ whole genome shotgun (WGS) entry which is preliminary data.</text>
</comment>
<reference evidence="2 3" key="1">
    <citation type="journal article" date="2011" name="Genome Res.">
        <title>Phylogeny-wide analysis of social amoeba genomes highlights ancient origins for complex intercellular communication.</title>
        <authorList>
            <person name="Heidel A.J."/>
            <person name="Lawal H.M."/>
            <person name="Felder M."/>
            <person name="Schilde C."/>
            <person name="Helps N.R."/>
            <person name="Tunggal B."/>
            <person name="Rivero F."/>
            <person name="John U."/>
            <person name="Schleicher M."/>
            <person name="Eichinger L."/>
            <person name="Platzer M."/>
            <person name="Noegel A.A."/>
            <person name="Schaap P."/>
            <person name="Gloeckner G."/>
        </authorList>
    </citation>
    <scope>NUCLEOTIDE SEQUENCE [LARGE SCALE GENOMIC DNA]</scope>
    <source>
        <strain evidence="3">ATCC 26659 / Pp 5 / PN500</strain>
    </source>
</reference>
<dbReference type="GeneID" id="31364751"/>
<evidence type="ECO:0000313" key="2">
    <source>
        <dbReference type="EMBL" id="EFA77778.1"/>
    </source>
</evidence>
<dbReference type="EMBL" id="ADBJ01000039">
    <property type="protein sequence ID" value="EFA77778.1"/>
    <property type="molecule type" value="Genomic_DNA"/>
</dbReference>
<feature type="compositionally biased region" description="Low complexity" evidence="1">
    <location>
        <begin position="259"/>
        <end position="281"/>
    </location>
</feature>
<dbReference type="AlphaFoldDB" id="D3BL44"/>
<keyword evidence="3" id="KW-1185">Reference proteome</keyword>
<protein>
    <submittedName>
        <fullName evidence="2">Uncharacterized protein</fullName>
    </submittedName>
</protein>
<feature type="region of interest" description="Disordered" evidence="1">
    <location>
        <begin position="259"/>
        <end position="299"/>
    </location>
</feature>
<dbReference type="RefSeq" id="XP_020429906.1">
    <property type="nucleotide sequence ID" value="XM_020580073.1"/>
</dbReference>
<proteinExistence type="predicted"/>
<dbReference type="SUPFAM" id="SSF48371">
    <property type="entry name" value="ARM repeat"/>
    <property type="match status" value="1"/>
</dbReference>